<keyword evidence="5" id="KW-0274">FAD</keyword>
<feature type="domain" description="Acyl-CoA oxidase C-terminal" evidence="11">
    <location>
        <begin position="500"/>
        <end position="643"/>
    </location>
</feature>
<feature type="region of interest" description="Disordered" evidence="10">
    <location>
        <begin position="1092"/>
        <end position="1131"/>
    </location>
</feature>
<evidence type="ECO:0000256" key="8">
    <source>
        <dbReference type="ARBA" id="ARBA00023098"/>
    </source>
</evidence>
<dbReference type="Gene3D" id="2.40.110.10">
    <property type="entry name" value="Butyryl-CoA Dehydrogenase, subunit A, domain 2"/>
    <property type="match status" value="1"/>
</dbReference>
<dbReference type="PANTHER" id="PTHR10909:SF250">
    <property type="entry name" value="PEROXISOMAL ACYL-COENZYME A OXIDASE 1"/>
    <property type="match status" value="1"/>
</dbReference>
<dbReference type="GO" id="GO:0005777">
    <property type="term" value="C:peroxisome"/>
    <property type="evidence" value="ECO:0007669"/>
    <property type="project" value="UniProtKB-SubCell"/>
</dbReference>
<keyword evidence="15" id="KW-1185">Reference proteome</keyword>
<dbReference type="InterPro" id="IPR009100">
    <property type="entry name" value="AcylCoA_DH/oxidase_NM_dom_sf"/>
</dbReference>
<feature type="region of interest" description="Disordered" evidence="10">
    <location>
        <begin position="658"/>
        <end position="677"/>
    </location>
</feature>
<comment type="caution">
    <text evidence="14">The sequence shown here is derived from an EMBL/GenBank/DDBJ whole genome shotgun (WGS) entry which is preliminary data.</text>
</comment>
<evidence type="ECO:0000256" key="3">
    <source>
        <dbReference type="ARBA" id="ARBA00006288"/>
    </source>
</evidence>
<dbReference type="FunFam" id="2.40.110.10:FF:000003">
    <property type="entry name" value="Acyl-coenzyme A oxidase"/>
    <property type="match status" value="1"/>
</dbReference>
<dbReference type="GO" id="GO:0071949">
    <property type="term" value="F:FAD binding"/>
    <property type="evidence" value="ECO:0007669"/>
    <property type="project" value="InterPro"/>
</dbReference>
<dbReference type="InterPro" id="IPR002655">
    <property type="entry name" value="Acyl-CoA_oxidase_C"/>
</dbReference>
<keyword evidence="6" id="KW-0276">Fatty acid metabolism</keyword>
<dbReference type="OrthoDB" id="538336at2759"/>
<dbReference type="Proteomes" id="UP000654075">
    <property type="component" value="Unassembled WGS sequence"/>
</dbReference>
<feature type="region of interest" description="Disordered" evidence="10">
    <location>
        <begin position="1"/>
        <end position="28"/>
    </location>
</feature>
<organism evidence="14 15">
    <name type="scientific">Polarella glacialis</name>
    <name type="common">Dinoflagellate</name>
    <dbReference type="NCBI Taxonomy" id="89957"/>
    <lineage>
        <taxon>Eukaryota</taxon>
        <taxon>Sar</taxon>
        <taxon>Alveolata</taxon>
        <taxon>Dinophyceae</taxon>
        <taxon>Suessiales</taxon>
        <taxon>Suessiaceae</taxon>
        <taxon>Polarella</taxon>
    </lineage>
</organism>
<dbReference type="GO" id="GO:0005504">
    <property type="term" value="F:fatty acid binding"/>
    <property type="evidence" value="ECO:0007669"/>
    <property type="project" value="TreeGrafter"/>
</dbReference>
<keyword evidence="9" id="KW-0576">Peroxisome</keyword>
<dbReference type="GO" id="GO:0003997">
    <property type="term" value="F:acyl-CoA oxidase activity"/>
    <property type="evidence" value="ECO:0007669"/>
    <property type="project" value="InterPro"/>
</dbReference>
<dbReference type="InterPro" id="IPR012258">
    <property type="entry name" value="Acyl-CoA_oxidase"/>
</dbReference>
<dbReference type="AlphaFoldDB" id="A0A813DHS0"/>
<evidence type="ECO:0000256" key="7">
    <source>
        <dbReference type="ARBA" id="ARBA00023002"/>
    </source>
</evidence>
<dbReference type="InterPro" id="IPR055060">
    <property type="entry name" value="ACOX_C_alpha1"/>
</dbReference>
<keyword evidence="4" id="KW-0285">Flavoprotein</keyword>
<dbReference type="InterPro" id="IPR029320">
    <property type="entry name" value="Acyl-CoA_ox_N"/>
</dbReference>
<dbReference type="GO" id="GO:0033540">
    <property type="term" value="P:fatty acid beta-oxidation using acyl-CoA oxidase"/>
    <property type="evidence" value="ECO:0007669"/>
    <property type="project" value="TreeGrafter"/>
</dbReference>
<keyword evidence="7" id="KW-0560">Oxidoreductase</keyword>
<protein>
    <recommendedName>
        <fullName evidence="16">Acyl-coenzyme A oxidase</fullName>
    </recommendedName>
</protein>
<dbReference type="Gene3D" id="1.20.140.10">
    <property type="entry name" value="Butyryl-CoA Dehydrogenase, subunit A, domain 3"/>
    <property type="match status" value="2"/>
</dbReference>
<feature type="compositionally biased region" description="Low complexity" evidence="10">
    <location>
        <begin position="1114"/>
        <end position="1127"/>
    </location>
</feature>
<dbReference type="InterPro" id="IPR036250">
    <property type="entry name" value="AcylCo_DH-like_C"/>
</dbReference>
<dbReference type="InterPro" id="IPR037069">
    <property type="entry name" value="AcylCoA_DH/ox_N_sf"/>
</dbReference>
<evidence type="ECO:0000256" key="6">
    <source>
        <dbReference type="ARBA" id="ARBA00022832"/>
    </source>
</evidence>
<feature type="compositionally biased region" description="Low complexity" evidence="10">
    <location>
        <begin position="713"/>
        <end position="740"/>
    </location>
</feature>
<dbReference type="SUPFAM" id="SSF56645">
    <property type="entry name" value="Acyl-CoA dehydrogenase NM domain-like"/>
    <property type="match status" value="1"/>
</dbReference>
<comment type="cofactor">
    <cofactor evidence="1">
        <name>FAD</name>
        <dbReference type="ChEBI" id="CHEBI:57692"/>
    </cofactor>
</comment>
<dbReference type="GO" id="GO:0055088">
    <property type="term" value="P:lipid homeostasis"/>
    <property type="evidence" value="ECO:0007669"/>
    <property type="project" value="TreeGrafter"/>
</dbReference>
<evidence type="ECO:0000259" key="11">
    <source>
        <dbReference type="Pfam" id="PF01756"/>
    </source>
</evidence>
<accession>A0A813DHS0</accession>
<dbReference type="Gene3D" id="1.10.540.10">
    <property type="entry name" value="Acyl-CoA dehydrogenase/oxidase, N-terminal domain"/>
    <property type="match status" value="1"/>
</dbReference>
<evidence type="ECO:0000313" key="15">
    <source>
        <dbReference type="Proteomes" id="UP000654075"/>
    </source>
</evidence>
<reference evidence="14" key="1">
    <citation type="submission" date="2021-02" db="EMBL/GenBank/DDBJ databases">
        <authorList>
            <person name="Dougan E. K."/>
            <person name="Rhodes N."/>
            <person name="Thang M."/>
            <person name="Chan C."/>
        </authorList>
    </citation>
    <scope>NUCLEOTIDE SEQUENCE</scope>
</reference>
<feature type="region of interest" description="Disordered" evidence="10">
    <location>
        <begin position="1027"/>
        <end position="1073"/>
    </location>
</feature>
<keyword evidence="8" id="KW-0443">Lipid metabolism</keyword>
<evidence type="ECO:0000313" key="14">
    <source>
        <dbReference type="EMBL" id="CAE8585568.1"/>
    </source>
</evidence>
<evidence type="ECO:0000256" key="4">
    <source>
        <dbReference type="ARBA" id="ARBA00022630"/>
    </source>
</evidence>
<dbReference type="Pfam" id="PF01756">
    <property type="entry name" value="ACOX"/>
    <property type="match status" value="1"/>
</dbReference>
<evidence type="ECO:0000259" key="13">
    <source>
        <dbReference type="Pfam" id="PF22924"/>
    </source>
</evidence>
<dbReference type="Pfam" id="PF22924">
    <property type="entry name" value="ACOX_C_alpha1"/>
    <property type="match status" value="1"/>
</dbReference>
<evidence type="ECO:0000259" key="12">
    <source>
        <dbReference type="Pfam" id="PF14749"/>
    </source>
</evidence>
<evidence type="ECO:0000256" key="9">
    <source>
        <dbReference type="ARBA" id="ARBA00023140"/>
    </source>
</evidence>
<evidence type="ECO:0000256" key="5">
    <source>
        <dbReference type="ARBA" id="ARBA00022827"/>
    </source>
</evidence>
<dbReference type="Pfam" id="PF14749">
    <property type="entry name" value="Acyl-CoA_ox_N"/>
    <property type="match status" value="1"/>
</dbReference>
<dbReference type="EMBL" id="CAJNNV010001674">
    <property type="protein sequence ID" value="CAE8585568.1"/>
    <property type="molecule type" value="Genomic_DNA"/>
</dbReference>
<evidence type="ECO:0008006" key="16">
    <source>
        <dbReference type="Google" id="ProtNLM"/>
    </source>
</evidence>
<gene>
    <name evidence="14" type="ORF">PGLA1383_LOCUS4474</name>
</gene>
<evidence type="ECO:0000256" key="2">
    <source>
        <dbReference type="ARBA" id="ARBA00004275"/>
    </source>
</evidence>
<feature type="domain" description="Acyl-CoA oxidase C-alpha1" evidence="13">
    <location>
        <begin position="307"/>
        <end position="472"/>
    </location>
</feature>
<proteinExistence type="inferred from homology"/>
<comment type="subcellular location">
    <subcellularLocation>
        <location evidence="2">Peroxisome</location>
    </subcellularLocation>
</comment>
<name>A0A813DHS0_POLGL</name>
<dbReference type="InterPro" id="IPR046373">
    <property type="entry name" value="Acyl-CoA_Oxase/DH_mid-dom_sf"/>
</dbReference>
<feature type="region of interest" description="Disordered" evidence="10">
    <location>
        <begin position="713"/>
        <end position="754"/>
    </location>
</feature>
<dbReference type="SUPFAM" id="SSF47203">
    <property type="entry name" value="Acyl-CoA dehydrogenase C-terminal domain-like"/>
    <property type="match status" value="2"/>
</dbReference>
<evidence type="ECO:0000256" key="10">
    <source>
        <dbReference type="SAM" id="MobiDB-lite"/>
    </source>
</evidence>
<evidence type="ECO:0000256" key="1">
    <source>
        <dbReference type="ARBA" id="ARBA00001974"/>
    </source>
</evidence>
<feature type="domain" description="Acyl-coenzyme A oxidase N-terminal" evidence="12">
    <location>
        <begin position="44"/>
        <end position="160"/>
    </location>
</feature>
<comment type="similarity">
    <text evidence="3">Belongs to the acyl-CoA oxidase family.</text>
</comment>
<sequence length="1278" mass="138603">MGPPASEQAGHPLGNGVDVPSPTSGGTAHVLQRERALATFQTVDMTHKLDGGPAKTKRRRWIMGASRGMELGAQKYHMSREQLLERHVKDFLEIHSSFGQRMGDGKFKPTREEVAWMSEAAMNSGPFWDHYVPFLTALQSQASDEQFAEWGVRAAKLQIIGSYAQTELGHGSNVRGLETLATFDQKADEWVLETPTLTAIKWWPGGLGMLATHAIVYAQLWLHGKCYGVHAFMLQLRDHEHRPLPGIELGELGPKMGDNGHDSGRLRLTGVRVPRSNLLARYQWVTPDGRYEKPEAVASGPSVPLHYSSMLLTRASWVQLAGGQIAKAAMIAVRYSAVRRQGSAGAAVEGAAERQLLDYPVQRRRLLTQVASAYAVKFAARRLLGDVKALEDPQVPVAEKARRMPALGAESGTLKAMATLMAADGIEDLRRCCGGNGYLLSSGIAALSLDDLWHVTAEGDFVVLLLAAARFAVKRLSAEAISSAQAKPSLMNSVEDWMDAENILEEFRRISALRFADAAVAVAGAKARGCSEEDALNEAAEQLVAAAAWRGYQIFMEAFWAEATGTASGDEGAAVMTPEVRVALLKLCALFGCHVAAQGGAPASLLGGMSSATAPQGFAGQARQRLCQDLRVDAVALVDAFDYEVQVCSVSAPGASTSTLGRWMSEEEPEPETDSVSQVTLRVGRLTLGVQESGGRVQVDLLLPSPRAECFPRAKARPASAASSAGSSTSPSSPSKFTRPGRPASFSSRSTTRPVGATPVWLGSAQSVEVPAEVIVRGLSLRSALAGSVELSGQDRVRRAYLLGARAAQALRAGHRVPFVSGLSLANSVYLVVDGPDLDRPVWTRRRANFDSIFGDRPSEFQLRSFVSQAELFSFLAGLGVRGEGCLESDESDDAPSAAELKLYMGIHGEVDLRTTKTFGVETVALCDFEDSALAFLLTKETWASDVVYFRQVVNGPYVPAKTLLMPKVKKWVADQWDAGSEYLTAEVQLQGMGSRLESLEDRRSVASHMTGRVTPPFMDDLAGIVPPRPRSLEMGGKGSGRGRVDRKKVKIAEGTADADEEEAEVEPAGDGADFDQVMKVAMLEFLKEKQKKKKKKKTGLPEYEGGRSSEDTSGGAHAGSKGSAAHESLRRSMKKYPKEFKDRIVHRMALELQKEKLEAGDVLQFVEKHIFVGKQKTLGYCLQIFALVTEALLQGKQEQYTLNENWKTAWKMLDLPVPPFDKWQIVDLGTWRRDTAYSSLAESSRVSAVANRIKDEDVILKRRGKGGAKGKPPEAEA</sequence>
<dbReference type="PANTHER" id="PTHR10909">
    <property type="entry name" value="ELECTRON TRANSPORT OXIDOREDUCTASE"/>
    <property type="match status" value="1"/>
</dbReference>
<feature type="compositionally biased region" description="Acidic residues" evidence="10">
    <location>
        <begin position="1057"/>
        <end position="1068"/>
    </location>
</feature>